<name>A0A327L304_9BRAD</name>
<proteinExistence type="predicted"/>
<dbReference type="EMBL" id="NPEU01000005">
    <property type="protein sequence ID" value="RAI42058.1"/>
    <property type="molecule type" value="Genomic_DNA"/>
</dbReference>
<dbReference type="OrthoDB" id="9803941at2"/>
<keyword evidence="2" id="KW-1185">Reference proteome</keyword>
<dbReference type="Proteomes" id="UP000248863">
    <property type="component" value="Unassembled WGS sequence"/>
</dbReference>
<evidence type="ECO:0000313" key="2">
    <source>
        <dbReference type="Proteomes" id="UP000248863"/>
    </source>
</evidence>
<dbReference type="AlphaFoldDB" id="A0A327L304"/>
<protein>
    <submittedName>
        <fullName evidence="1">CopG family transcriptional regulator</fullName>
    </submittedName>
</protein>
<gene>
    <name evidence="1" type="ORF">CH338_01205</name>
</gene>
<comment type="caution">
    <text evidence="1">The sequence shown here is derived from an EMBL/GenBank/DDBJ whole genome shotgun (WGS) entry which is preliminary data.</text>
</comment>
<reference evidence="1 2" key="1">
    <citation type="submission" date="2017-07" db="EMBL/GenBank/DDBJ databases">
        <title>Draft Genome Sequences of Select Purple Nonsulfur Bacteria.</title>
        <authorList>
            <person name="Lasarre B."/>
            <person name="Mckinlay J.B."/>
        </authorList>
    </citation>
    <scope>NUCLEOTIDE SEQUENCE [LARGE SCALE GENOMIC DNA]</scope>
    <source>
        <strain evidence="1 2">DSM 11907</strain>
    </source>
</reference>
<evidence type="ECO:0000313" key="1">
    <source>
        <dbReference type="EMBL" id="RAI42058.1"/>
    </source>
</evidence>
<accession>A0A327L304</accession>
<dbReference type="RefSeq" id="WP_111355214.1">
    <property type="nucleotide sequence ID" value="NZ_NHSK01000076.1"/>
</dbReference>
<dbReference type="CDD" id="cd21631">
    <property type="entry name" value="RHH_CopG_NikR-like"/>
    <property type="match status" value="1"/>
</dbReference>
<organism evidence="1 2">
    <name type="scientific">Rhodoplanes elegans</name>
    <dbReference type="NCBI Taxonomy" id="29408"/>
    <lineage>
        <taxon>Bacteria</taxon>
        <taxon>Pseudomonadati</taxon>
        <taxon>Pseudomonadota</taxon>
        <taxon>Alphaproteobacteria</taxon>
        <taxon>Hyphomicrobiales</taxon>
        <taxon>Nitrobacteraceae</taxon>
        <taxon>Rhodoplanes</taxon>
    </lineage>
</organism>
<sequence>MKTRMNVYFEAELLQKVADLAARRNLSRSLIVEAAVASFLSPDAEDRREAAFARRLDRLSRQIDRLTRDVGISSEAVGLFVRFWLTATPPIPDAAWAAARATGTERYQAFVDALGRRVAKGHSFIHEVSVEVEGQGATPLSETAAEARN</sequence>